<gene>
    <name evidence="1" type="ORF">O6H91_09G072600</name>
</gene>
<comment type="caution">
    <text evidence="1">The sequence shown here is derived from an EMBL/GenBank/DDBJ whole genome shotgun (WGS) entry which is preliminary data.</text>
</comment>
<protein>
    <submittedName>
        <fullName evidence="1">Uncharacterized protein</fullName>
    </submittedName>
</protein>
<reference evidence="2" key="1">
    <citation type="journal article" date="2024" name="Proc. Natl. Acad. Sci. U.S.A.">
        <title>Extraordinary preservation of gene collinearity over three hundred million years revealed in homosporous lycophytes.</title>
        <authorList>
            <person name="Li C."/>
            <person name="Wickell D."/>
            <person name="Kuo L.Y."/>
            <person name="Chen X."/>
            <person name="Nie B."/>
            <person name="Liao X."/>
            <person name="Peng D."/>
            <person name="Ji J."/>
            <person name="Jenkins J."/>
            <person name="Williams M."/>
            <person name="Shu S."/>
            <person name="Plott C."/>
            <person name="Barry K."/>
            <person name="Rajasekar S."/>
            <person name="Grimwood J."/>
            <person name="Han X."/>
            <person name="Sun S."/>
            <person name="Hou Z."/>
            <person name="He W."/>
            <person name="Dai G."/>
            <person name="Sun C."/>
            <person name="Schmutz J."/>
            <person name="Leebens-Mack J.H."/>
            <person name="Li F.W."/>
            <person name="Wang L."/>
        </authorList>
    </citation>
    <scope>NUCLEOTIDE SEQUENCE [LARGE SCALE GENOMIC DNA]</scope>
    <source>
        <strain evidence="2">cv. PW_Plant_1</strain>
    </source>
</reference>
<accession>A0ACC2CQP8</accession>
<dbReference type="EMBL" id="CM055100">
    <property type="protein sequence ID" value="KAJ7544287.1"/>
    <property type="molecule type" value="Genomic_DNA"/>
</dbReference>
<keyword evidence="2" id="KW-1185">Reference proteome</keyword>
<evidence type="ECO:0000313" key="1">
    <source>
        <dbReference type="EMBL" id="KAJ7544287.1"/>
    </source>
</evidence>
<proteinExistence type="predicted"/>
<organism evidence="1 2">
    <name type="scientific">Diphasiastrum complanatum</name>
    <name type="common">Issler's clubmoss</name>
    <name type="synonym">Lycopodium complanatum</name>
    <dbReference type="NCBI Taxonomy" id="34168"/>
    <lineage>
        <taxon>Eukaryota</taxon>
        <taxon>Viridiplantae</taxon>
        <taxon>Streptophyta</taxon>
        <taxon>Embryophyta</taxon>
        <taxon>Tracheophyta</taxon>
        <taxon>Lycopodiopsida</taxon>
        <taxon>Lycopodiales</taxon>
        <taxon>Lycopodiaceae</taxon>
        <taxon>Lycopodioideae</taxon>
        <taxon>Diphasiastrum</taxon>
    </lineage>
</organism>
<name>A0ACC2CQP8_DIPCM</name>
<sequence>MSCSPASSNGTFAPTMRTVSSSESPMYAWWPLLHRVVSAWELTEWRLLHCVKLRQDTTNLEEFGLHGLQMKKQGTILSLEIRWQMPKCKSDCDASYVILVCFHFPGIPRRRITHKQEYSRWLPSRGDILAVQDMEMEDPCAAEISREEDCKVEGELGLEETEIESDWLDLDSSKTSLEGSLVSNIEDMEESDVYARFGIRNGRDVFGIWDLRPPFFEKNFSQS</sequence>
<evidence type="ECO:0000313" key="2">
    <source>
        <dbReference type="Proteomes" id="UP001162992"/>
    </source>
</evidence>
<dbReference type="Proteomes" id="UP001162992">
    <property type="component" value="Chromosome 9"/>
</dbReference>